<evidence type="ECO:0000313" key="2">
    <source>
        <dbReference type="EMBL" id="MEG3184403.1"/>
    </source>
</evidence>
<accession>A0ABU7YZL4</accession>
<comment type="caution">
    <text evidence="2">The sequence shown here is derived from an EMBL/GenBank/DDBJ whole genome shotgun (WGS) entry which is preliminary data.</text>
</comment>
<feature type="region of interest" description="Disordered" evidence="1">
    <location>
        <begin position="39"/>
        <end position="109"/>
    </location>
</feature>
<dbReference type="Pfam" id="PF11906">
    <property type="entry name" value="DUF3426"/>
    <property type="match status" value="1"/>
</dbReference>
<dbReference type="Proteomes" id="UP001355056">
    <property type="component" value="Unassembled WGS sequence"/>
</dbReference>
<reference evidence="2 3" key="1">
    <citation type="journal article" date="2016" name="Int. J. Syst. Evol. Microbiol.">
        <title>Lysobacter erysipheiresistens sp. nov., an antagonist of powdery mildew, isolated from tobacco-cultivated soil.</title>
        <authorList>
            <person name="Xie B."/>
            <person name="Li T."/>
            <person name="Lin X."/>
            <person name="Wang C.J."/>
            <person name="Chen Y.J."/>
            <person name="Liu W.J."/>
            <person name="Zhao Z.W."/>
        </authorList>
    </citation>
    <scope>NUCLEOTIDE SEQUENCE [LARGE SCALE GENOMIC DNA]</scope>
    <source>
        <strain evidence="2 3">RS-LYSO-3</strain>
    </source>
</reference>
<sequence length="260" mass="27801">MFVPCPHCGFLVALIVSKGGAVQHCPRCKQRLEDDLDETGTVATPIDASEPRPEPASKSTAVEPPIQPAAAPEREASSSTAAAARAPRRRHRAPSFVRATAPARPPTGPRWPGGLAIAALGVLLGAQLLLAQRHELAASEDWRPLLDGACTVLGCELPPWHEPTAYTMLARNVQPTDRPGVLQVSASFRNDARWPQPWPALSLSLSDVRGQAVAQRTFAPAEYRGDEATATRIAPGQSASVQFDVVEPASPIVAFTFEFR</sequence>
<dbReference type="RefSeq" id="WP_332616923.1">
    <property type="nucleotide sequence ID" value="NZ_JAXGFP010000005.1"/>
</dbReference>
<proteinExistence type="predicted"/>
<keyword evidence="3" id="KW-1185">Reference proteome</keyword>
<evidence type="ECO:0000256" key="1">
    <source>
        <dbReference type="SAM" id="MobiDB-lite"/>
    </source>
</evidence>
<dbReference type="EMBL" id="JAXGFP010000005">
    <property type="protein sequence ID" value="MEG3184403.1"/>
    <property type="molecule type" value="Genomic_DNA"/>
</dbReference>
<dbReference type="InterPro" id="IPR021834">
    <property type="entry name" value="DUF3426"/>
</dbReference>
<protein>
    <submittedName>
        <fullName evidence="2">DUF3426 domain-containing protein</fullName>
    </submittedName>
</protein>
<evidence type="ECO:0000313" key="3">
    <source>
        <dbReference type="Proteomes" id="UP001355056"/>
    </source>
</evidence>
<organism evidence="2 3">
    <name type="scientific">Novilysobacter erysipheiresistens</name>
    <dbReference type="NCBI Taxonomy" id="1749332"/>
    <lineage>
        <taxon>Bacteria</taxon>
        <taxon>Pseudomonadati</taxon>
        <taxon>Pseudomonadota</taxon>
        <taxon>Gammaproteobacteria</taxon>
        <taxon>Lysobacterales</taxon>
        <taxon>Lysobacteraceae</taxon>
        <taxon>Novilysobacter</taxon>
    </lineage>
</organism>
<name>A0ABU7YZL4_9GAMM</name>
<gene>
    <name evidence="2" type="ORF">SNE34_10315</name>
</gene>